<dbReference type="AlphaFoldDB" id="A0AAW2QZN7"/>
<evidence type="ECO:0000313" key="3">
    <source>
        <dbReference type="EMBL" id="KAL0373156.1"/>
    </source>
</evidence>
<sequence length="496" mass="55966">MAEGSSVQSYGVKMLSLVEKLKDLKVGLDNDTYIDETLQPPRRKVRGSDARRGRSKRERLSQPLPAPRAPLLPHWEKANGNGKLEVLSGRRQRKGALKEGVPTTPLQPRRLSKDEMILRLGDGKVVAAEAVGSLSLVGYPTDSRQDEVLLEESSEAPQQNDATSFEPSIPIDGVVVFHRSTKESRPLERYRCVGLTSQLDNHPKTYKKAMLDINSDKWFEAMKSKMDSMGSNQLWTLVDPPKSVKPIGCKWVYKHKLGVDGEVTAFKARLVAKGYTQSPVVDFKKIYSPVAMAKSIRILLAIAAWRVSLLLEKNRKSVTFKGPSMASNKFSKAGTRILMKSYRDMISSRTSMILVYIRRSMRALLHTLCFMSMTSCSLEMTSRCYATLKHDCPQFFMKDMGEASYILSIKIYRDRSRRMLRLTQSSYIEKVLKRFKMENSKRGHLPMDMGLSCPRSSLPRLRRSLKGSWTSPMLQSWEAFNMLSSAPGPMSPTLPA</sequence>
<accession>A0AAW2QZN7</accession>
<evidence type="ECO:0000259" key="2">
    <source>
        <dbReference type="Pfam" id="PF07727"/>
    </source>
</evidence>
<proteinExistence type="predicted"/>
<comment type="caution">
    <text evidence="3">The sequence shown here is derived from an EMBL/GenBank/DDBJ whole genome shotgun (WGS) entry which is preliminary data.</text>
</comment>
<gene>
    <name evidence="3" type="ORF">Scaly_0997200</name>
</gene>
<protein>
    <submittedName>
        <fullName evidence="3">Copia protein</fullName>
    </submittedName>
</protein>
<dbReference type="InterPro" id="IPR013103">
    <property type="entry name" value="RVT_2"/>
</dbReference>
<evidence type="ECO:0000256" key="1">
    <source>
        <dbReference type="SAM" id="MobiDB-lite"/>
    </source>
</evidence>
<reference evidence="3" key="2">
    <citation type="journal article" date="2024" name="Plant">
        <title>Genomic evolution and insights into agronomic trait innovations of Sesamum species.</title>
        <authorList>
            <person name="Miao H."/>
            <person name="Wang L."/>
            <person name="Qu L."/>
            <person name="Liu H."/>
            <person name="Sun Y."/>
            <person name="Le M."/>
            <person name="Wang Q."/>
            <person name="Wei S."/>
            <person name="Zheng Y."/>
            <person name="Lin W."/>
            <person name="Duan Y."/>
            <person name="Cao H."/>
            <person name="Xiong S."/>
            <person name="Wang X."/>
            <person name="Wei L."/>
            <person name="Li C."/>
            <person name="Ma Q."/>
            <person name="Ju M."/>
            <person name="Zhao R."/>
            <person name="Li G."/>
            <person name="Mu C."/>
            <person name="Tian Q."/>
            <person name="Mei H."/>
            <person name="Zhang T."/>
            <person name="Gao T."/>
            <person name="Zhang H."/>
        </authorList>
    </citation>
    <scope>NUCLEOTIDE SEQUENCE</scope>
    <source>
        <strain evidence="3">KEN8</strain>
    </source>
</reference>
<dbReference type="EMBL" id="JACGWM010000005">
    <property type="protein sequence ID" value="KAL0373156.1"/>
    <property type="molecule type" value="Genomic_DNA"/>
</dbReference>
<reference evidence="3" key="1">
    <citation type="submission" date="2020-06" db="EMBL/GenBank/DDBJ databases">
        <authorList>
            <person name="Li T."/>
            <person name="Hu X."/>
            <person name="Zhang T."/>
            <person name="Song X."/>
            <person name="Zhang H."/>
            <person name="Dai N."/>
            <person name="Sheng W."/>
            <person name="Hou X."/>
            <person name="Wei L."/>
        </authorList>
    </citation>
    <scope>NUCLEOTIDE SEQUENCE</scope>
    <source>
        <strain evidence="3">KEN8</strain>
        <tissue evidence="3">Leaf</tissue>
    </source>
</reference>
<name>A0AAW2QZN7_9LAMI</name>
<organism evidence="3">
    <name type="scientific">Sesamum calycinum</name>
    <dbReference type="NCBI Taxonomy" id="2727403"/>
    <lineage>
        <taxon>Eukaryota</taxon>
        <taxon>Viridiplantae</taxon>
        <taxon>Streptophyta</taxon>
        <taxon>Embryophyta</taxon>
        <taxon>Tracheophyta</taxon>
        <taxon>Spermatophyta</taxon>
        <taxon>Magnoliopsida</taxon>
        <taxon>eudicotyledons</taxon>
        <taxon>Gunneridae</taxon>
        <taxon>Pentapetalae</taxon>
        <taxon>asterids</taxon>
        <taxon>lamiids</taxon>
        <taxon>Lamiales</taxon>
        <taxon>Pedaliaceae</taxon>
        <taxon>Sesamum</taxon>
    </lineage>
</organism>
<dbReference type="Pfam" id="PF07727">
    <property type="entry name" value="RVT_2"/>
    <property type="match status" value="1"/>
</dbReference>
<feature type="region of interest" description="Disordered" evidence="1">
    <location>
        <begin position="37"/>
        <end position="76"/>
    </location>
</feature>
<feature type="domain" description="Reverse transcriptase Ty1/copia-type" evidence="2">
    <location>
        <begin position="232"/>
        <end position="304"/>
    </location>
</feature>